<reference evidence="2 3" key="1">
    <citation type="journal article" date="2017" name="Int. J. Parasitol.">
        <title>The genome of the protozoan parasite Cystoisospora suis and a reverse vaccinology approach to identify vaccine candidates.</title>
        <authorList>
            <person name="Palmieri N."/>
            <person name="Shrestha A."/>
            <person name="Ruttkowski B."/>
            <person name="Beck T."/>
            <person name="Vogl C."/>
            <person name="Tomley F."/>
            <person name="Blake D.P."/>
            <person name="Joachim A."/>
        </authorList>
    </citation>
    <scope>NUCLEOTIDE SEQUENCE [LARGE SCALE GENOMIC DNA]</scope>
    <source>
        <strain evidence="2 3">Wien I</strain>
    </source>
</reference>
<dbReference type="GeneID" id="94434564"/>
<feature type="compositionally biased region" description="Basic and acidic residues" evidence="1">
    <location>
        <begin position="109"/>
        <end position="151"/>
    </location>
</feature>
<feature type="non-terminal residue" evidence="2">
    <location>
        <position position="289"/>
    </location>
</feature>
<evidence type="ECO:0000256" key="1">
    <source>
        <dbReference type="SAM" id="MobiDB-lite"/>
    </source>
</evidence>
<sequence>MGGVDTYPKATACGLEFRWRLHWIPWLCKKFPRSGGQPIKSEIFNLAGIEPLQVWFYPDGCVGSHPGFCALKLVSRPGWNLPFKINLSIQGSTVTLPISSSSISSSADGSKKRSKEREERGKKERGCGEETGGRIERSLKNDKNMSREGGYENREKNAVSYFRSCVETGPVTREDANYVAYSMSFCRLLDKRSFLRLADPPFPPFGQAILPSSSSPSSSSSVLVYNPETDVVLGASGDIEISVRLAEKEREEEEEERWEWDDGHWCMNNWLKLQSAYPDDLELEKTLPA</sequence>
<dbReference type="RefSeq" id="XP_067916671.1">
    <property type="nucleotide sequence ID" value="XM_068071353.1"/>
</dbReference>
<evidence type="ECO:0000313" key="3">
    <source>
        <dbReference type="Proteomes" id="UP000221165"/>
    </source>
</evidence>
<protein>
    <submittedName>
        <fullName evidence="2">Uncharacterized protein</fullName>
    </submittedName>
</protein>
<organism evidence="2 3">
    <name type="scientific">Cystoisospora suis</name>
    <dbReference type="NCBI Taxonomy" id="483139"/>
    <lineage>
        <taxon>Eukaryota</taxon>
        <taxon>Sar</taxon>
        <taxon>Alveolata</taxon>
        <taxon>Apicomplexa</taxon>
        <taxon>Conoidasida</taxon>
        <taxon>Coccidia</taxon>
        <taxon>Eucoccidiorida</taxon>
        <taxon>Eimeriorina</taxon>
        <taxon>Sarcocystidae</taxon>
        <taxon>Cystoisospora</taxon>
    </lineage>
</organism>
<dbReference type="OrthoDB" id="382094at2759"/>
<keyword evidence="3" id="KW-1185">Reference proteome</keyword>
<name>A0A2C6KA03_9APIC</name>
<evidence type="ECO:0000313" key="2">
    <source>
        <dbReference type="EMBL" id="PHJ14937.1"/>
    </source>
</evidence>
<dbReference type="Proteomes" id="UP000221165">
    <property type="component" value="Unassembled WGS sequence"/>
</dbReference>
<dbReference type="VEuPathDB" id="ToxoDB:CSUI_011252"/>
<dbReference type="EMBL" id="MIGC01010396">
    <property type="protein sequence ID" value="PHJ14937.1"/>
    <property type="molecule type" value="Genomic_DNA"/>
</dbReference>
<accession>A0A2C6KA03</accession>
<comment type="caution">
    <text evidence="2">The sequence shown here is derived from an EMBL/GenBank/DDBJ whole genome shotgun (WGS) entry which is preliminary data.</text>
</comment>
<dbReference type="AlphaFoldDB" id="A0A2C6KA03"/>
<gene>
    <name evidence="2" type="ORF">CSUI_011252</name>
</gene>
<proteinExistence type="predicted"/>
<feature type="region of interest" description="Disordered" evidence="1">
    <location>
        <begin position="99"/>
        <end position="151"/>
    </location>
</feature>